<feature type="domain" description="Chromo" evidence="2">
    <location>
        <begin position="1"/>
        <end position="31"/>
    </location>
</feature>
<protein>
    <recommendedName>
        <fullName evidence="2">Chromo domain-containing protein</fullName>
    </recommendedName>
</protein>
<evidence type="ECO:0000313" key="4">
    <source>
        <dbReference type="Proteomes" id="UP000077266"/>
    </source>
</evidence>
<evidence type="ECO:0000313" key="3">
    <source>
        <dbReference type="EMBL" id="KZV80813.1"/>
    </source>
</evidence>
<name>A0A165BKJ8_EXIGL</name>
<proteinExistence type="predicted"/>
<dbReference type="AlphaFoldDB" id="A0A165BKJ8"/>
<evidence type="ECO:0000256" key="1">
    <source>
        <dbReference type="SAM" id="MobiDB-lite"/>
    </source>
</evidence>
<organism evidence="3 4">
    <name type="scientific">Exidia glandulosa HHB12029</name>
    <dbReference type="NCBI Taxonomy" id="1314781"/>
    <lineage>
        <taxon>Eukaryota</taxon>
        <taxon>Fungi</taxon>
        <taxon>Dikarya</taxon>
        <taxon>Basidiomycota</taxon>
        <taxon>Agaricomycotina</taxon>
        <taxon>Agaricomycetes</taxon>
        <taxon>Auriculariales</taxon>
        <taxon>Exidiaceae</taxon>
        <taxon>Exidia</taxon>
    </lineage>
</organism>
<dbReference type="Proteomes" id="UP000077266">
    <property type="component" value="Unassembled WGS sequence"/>
</dbReference>
<dbReference type="OrthoDB" id="2630497at2759"/>
<evidence type="ECO:0000259" key="2">
    <source>
        <dbReference type="Pfam" id="PF00385"/>
    </source>
</evidence>
<feature type="region of interest" description="Disordered" evidence="1">
    <location>
        <begin position="47"/>
        <end position="95"/>
    </location>
</feature>
<feature type="compositionally biased region" description="Basic and acidic residues" evidence="1">
    <location>
        <begin position="63"/>
        <end position="73"/>
    </location>
</feature>
<gene>
    <name evidence="3" type="ORF">EXIGLDRAFT_845234</name>
</gene>
<accession>A0A165BKJ8</accession>
<dbReference type="InParanoid" id="A0A165BKJ8"/>
<keyword evidence="4" id="KW-1185">Reference proteome</keyword>
<sequence length="95" mass="11179">MYLVKWFNFPDSANSWESAKEFENDIVKRFWADVLRTATERIELMEKTGEPNPREYGTGKRFTPSDKWLERQSHNAAEANAMPETSPKKARAKRR</sequence>
<dbReference type="InterPro" id="IPR023780">
    <property type="entry name" value="Chromo_domain"/>
</dbReference>
<dbReference type="SUPFAM" id="SSF54160">
    <property type="entry name" value="Chromo domain-like"/>
    <property type="match status" value="1"/>
</dbReference>
<dbReference type="Gene3D" id="2.40.50.40">
    <property type="match status" value="1"/>
</dbReference>
<dbReference type="InterPro" id="IPR016197">
    <property type="entry name" value="Chromo-like_dom_sf"/>
</dbReference>
<reference evidence="3 4" key="1">
    <citation type="journal article" date="2016" name="Mol. Biol. Evol.">
        <title>Comparative Genomics of Early-Diverging Mushroom-Forming Fungi Provides Insights into the Origins of Lignocellulose Decay Capabilities.</title>
        <authorList>
            <person name="Nagy L.G."/>
            <person name="Riley R."/>
            <person name="Tritt A."/>
            <person name="Adam C."/>
            <person name="Daum C."/>
            <person name="Floudas D."/>
            <person name="Sun H."/>
            <person name="Yadav J.S."/>
            <person name="Pangilinan J."/>
            <person name="Larsson K.H."/>
            <person name="Matsuura K."/>
            <person name="Barry K."/>
            <person name="Labutti K."/>
            <person name="Kuo R."/>
            <person name="Ohm R.A."/>
            <person name="Bhattacharya S.S."/>
            <person name="Shirouzu T."/>
            <person name="Yoshinaga Y."/>
            <person name="Martin F.M."/>
            <person name="Grigoriev I.V."/>
            <person name="Hibbett D.S."/>
        </authorList>
    </citation>
    <scope>NUCLEOTIDE SEQUENCE [LARGE SCALE GENOMIC DNA]</scope>
    <source>
        <strain evidence="3 4">HHB12029</strain>
    </source>
</reference>
<dbReference type="EMBL" id="KV426446">
    <property type="protein sequence ID" value="KZV80813.1"/>
    <property type="molecule type" value="Genomic_DNA"/>
</dbReference>
<dbReference type="Pfam" id="PF00385">
    <property type="entry name" value="Chromo"/>
    <property type="match status" value="1"/>
</dbReference>